<sequence length="151" mass="17149">MLPIKQITTITVLALMLSACATPYDTQKSFWSFGKGFETTQIAQDSWQISFVGNNNTDRALTRKYIMRKAAELCHEAGYPYFTYTNEMTNRDAVNQFGVATKDDDLLFGSSSVSRETSSVVEVTGLKLKPKHNQNRVYDTEFILNHLKFDN</sequence>
<evidence type="ECO:0000313" key="2">
    <source>
        <dbReference type="EMBL" id="GAM59244.1"/>
    </source>
</evidence>
<comment type="caution">
    <text evidence="2">The sequence shown here is derived from an EMBL/GenBank/DDBJ whole genome shotgun (WGS) entry which is preliminary data.</text>
</comment>
<dbReference type="PROSITE" id="PS51257">
    <property type="entry name" value="PROKAR_LIPOPROTEIN"/>
    <property type="match status" value="1"/>
</dbReference>
<evidence type="ECO:0000313" key="3">
    <source>
        <dbReference type="Proteomes" id="UP000031671"/>
    </source>
</evidence>
<evidence type="ECO:0008006" key="4">
    <source>
        <dbReference type="Google" id="ProtNLM"/>
    </source>
</evidence>
<gene>
    <name evidence="2" type="ORF">JCM19231_1820</name>
</gene>
<dbReference type="NCBIfam" id="NF047637">
    <property type="entry name" value="lipo_CC0125"/>
    <property type="match status" value="1"/>
</dbReference>
<keyword evidence="1" id="KW-0732">Signal</keyword>
<evidence type="ECO:0000256" key="1">
    <source>
        <dbReference type="SAM" id="SignalP"/>
    </source>
</evidence>
<dbReference type="AlphaFoldDB" id="A0A0B8P8J5"/>
<reference evidence="2 3" key="2">
    <citation type="submission" date="2015-01" db="EMBL/GenBank/DDBJ databases">
        <authorList>
            <consortium name="NBRP consortium"/>
            <person name="Sawabe T."/>
            <person name="Meirelles P."/>
            <person name="Feng G."/>
            <person name="Sayaka M."/>
            <person name="Hattori M."/>
            <person name="Ohkuma M."/>
        </authorList>
    </citation>
    <scope>NUCLEOTIDE SEQUENCE [LARGE SCALE GENOMIC DNA]</scope>
    <source>
        <strain evidence="3">JCM 19231</strain>
    </source>
</reference>
<proteinExistence type="predicted"/>
<organism evidence="2 3">
    <name type="scientific">Vibrio ishigakensis</name>
    <dbReference type="NCBI Taxonomy" id="1481914"/>
    <lineage>
        <taxon>Bacteria</taxon>
        <taxon>Pseudomonadati</taxon>
        <taxon>Pseudomonadota</taxon>
        <taxon>Gammaproteobacteria</taxon>
        <taxon>Vibrionales</taxon>
        <taxon>Vibrionaceae</taxon>
        <taxon>Vibrio</taxon>
    </lineage>
</organism>
<reference evidence="2 3" key="1">
    <citation type="submission" date="2015-01" db="EMBL/GenBank/DDBJ databases">
        <title>Vibrio sp. C1 JCM 19231 whole genome shotgun sequence.</title>
        <authorList>
            <person name="Sawabe T."/>
            <person name="Meirelles P."/>
            <person name="Feng G."/>
            <person name="Sayaka M."/>
            <person name="Hattori M."/>
            <person name="Ohkuma M."/>
        </authorList>
    </citation>
    <scope>NUCLEOTIDE SEQUENCE [LARGE SCALE GENOMIC DNA]</scope>
    <source>
        <strain evidence="3">JCM 19231</strain>
    </source>
</reference>
<accession>A0A0B8P8J5</accession>
<feature type="chain" id="PRO_5002122967" description="Lipoprotein" evidence="1">
    <location>
        <begin position="22"/>
        <end position="151"/>
    </location>
</feature>
<keyword evidence="3" id="KW-1185">Reference proteome</keyword>
<protein>
    <recommendedName>
        <fullName evidence="4">Lipoprotein</fullName>
    </recommendedName>
</protein>
<dbReference type="EMBL" id="BBRZ01000134">
    <property type="protein sequence ID" value="GAM59244.1"/>
    <property type="molecule type" value="Genomic_DNA"/>
</dbReference>
<feature type="signal peptide" evidence="1">
    <location>
        <begin position="1"/>
        <end position="21"/>
    </location>
</feature>
<dbReference type="Proteomes" id="UP000031671">
    <property type="component" value="Unassembled WGS sequence"/>
</dbReference>
<dbReference type="RefSeq" id="WP_261836800.1">
    <property type="nucleotide sequence ID" value="NZ_AP024882.1"/>
</dbReference>
<name>A0A0B8P8J5_9VIBR</name>